<dbReference type="SMART" id="SM00530">
    <property type="entry name" value="HTH_XRE"/>
    <property type="match status" value="1"/>
</dbReference>
<accession>A0A6N7W245</accession>
<evidence type="ECO:0000313" key="3">
    <source>
        <dbReference type="Proteomes" id="UP000441455"/>
    </source>
</evidence>
<dbReference type="PANTHER" id="PTHR33516:SF2">
    <property type="entry name" value="LEXA REPRESSOR-RELATED"/>
    <property type="match status" value="1"/>
</dbReference>
<comment type="caution">
    <text evidence="2">The sequence shown here is derived from an EMBL/GenBank/DDBJ whole genome shotgun (WGS) entry which is preliminary data.</text>
</comment>
<dbReference type="Proteomes" id="UP000441455">
    <property type="component" value="Unassembled WGS sequence"/>
</dbReference>
<dbReference type="GO" id="GO:0003677">
    <property type="term" value="F:DNA binding"/>
    <property type="evidence" value="ECO:0007669"/>
    <property type="project" value="InterPro"/>
</dbReference>
<dbReference type="PROSITE" id="PS50943">
    <property type="entry name" value="HTH_CROC1"/>
    <property type="match status" value="1"/>
</dbReference>
<dbReference type="InterPro" id="IPR010982">
    <property type="entry name" value="Lambda_DNA-bd_dom_sf"/>
</dbReference>
<organism evidence="2 3">
    <name type="scientific">Acidaminococcus fermentans</name>
    <dbReference type="NCBI Taxonomy" id="905"/>
    <lineage>
        <taxon>Bacteria</taxon>
        <taxon>Bacillati</taxon>
        <taxon>Bacillota</taxon>
        <taxon>Negativicutes</taxon>
        <taxon>Acidaminococcales</taxon>
        <taxon>Acidaminococcaceae</taxon>
        <taxon>Acidaminococcus</taxon>
    </lineage>
</organism>
<evidence type="ECO:0000259" key="1">
    <source>
        <dbReference type="PROSITE" id="PS50943"/>
    </source>
</evidence>
<protein>
    <submittedName>
        <fullName evidence="2">Helix-turn-helix domain-containing protein</fullName>
    </submittedName>
</protein>
<dbReference type="InterPro" id="IPR050077">
    <property type="entry name" value="LexA_repressor"/>
</dbReference>
<reference evidence="2 3" key="1">
    <citation type="submission" date="2019-08" db="EMBL/GenBank/DDBJ databases">
        <title>In-depth cultivation of the pig gut microbiome towards novel bacterial diversity and tailored functional studies.</title>
        <authorList>
            <person name="Wylensek D."/>
            <person name="Hitch T.C.A."/>
            <person name="Clavel T."/>
        </authorList>
    </citation>
    <scope>NUCLEOTIDE SEQUENCE [LARGE SCALE GENOMIC DNA]</scope>
    <source>
        <strain evidence="2 3">WCA-389-WT-5B</strain>
    </source>
</reference>
<dbReference type="Pfam" id="PF00717">
    <property type="entry name" value="Peptidase_S24"/>
    <property type="match status" value="1"/>
</dbReference>
<dbReference type="EMBL" id="VULN01000010">
    <property type="protein sequence ID" value="MSS82512.1"/>
    <property type="molecule type" value="Genomic_DNA"/>
</dbReference>
<dbReference type="Gene3D" id="1.10.260.40">
    <property type="entry name" value="lambda repressor-like DNA-binding domains"/>
    <property type="match status" value="1"/>
</dbReference>
<dbReference type="InterPro" id="IPR036286">
    <property type="entry name" value="LexA/Signal_pep-like_sf"/>
</dbReference>
<name>A0A6N7W245_ACIFE</name>
<gene>
    <name evidence="2" type="ORF">FX155_07890</name>
</gene>
<dbReference type="CDD" id="cd06529">
    <property type="entry name" value="S24_LexA-like"/>
    <property type="match status" value="1"/>
</dbReference>
<sequence length="225" mass="24669">MTIGEWVKQYRKSHGMSMQAFGDVCGLSRAYISILEKGINPTTGKPFIPTIQTIRKIADCTGTDFDSLFAMIDGSQKVTVNDAPPKVNGPQPARGVRIPVLGRVVAGIPIEAITDIIDYEEIPAQMAKSGTYFALQVKGRSMEPTLHEGDVVIVRQQPEVENGEIAIVLVNGNDATVKEVKEGPDGLTLIGHNVGVYSPHFYTREQIQDLPIRIIGKVVELRRKF</sequence>
<feature type="domain" description="HTH cro/C1-type" evidence="1">
    <location>
        <begin position="7"/>
        <end position="68"/>
    </location>
</feature>
<evidence type="ECO:0000313" key="2">
    <source>
        <dbReference type="EMBL" id="MSS82512.1"/>
    </source>
</evidence>
<dbReference type="InterPro" id="IPR015927">
    <property type="entry name" value="Peptidase_S24_S26A/B/C"/>
</dbReference>
<dbReference type="Pfam" id="PF01381">
    <property type="entry name" value="HTH_3"/>
    <property type="match status" value="1"/>
</dbReference>
<dbReference type="InterPro" id="IPR039418">
    <property type="entry name" value="LexA-like"/>
</dbReference>
<dbReference type="InterPro" id="IPR001387">
    <property type="entry name" value="Cro/C1-type_HTH"/>
</dbReference>
<dbReference type="CDD" id="cd00093">
    <property type="entry name" value="HTH_XRE"/>
    <property type="match status" value="1"/>
</dbReference>
<dbReference type="AlphaFoldDB" id="A0A6N7W245"/>
<dbReference type="SUPFAM" id="SSF47413">
    <property type="entry name" value="lambda repressor-like DNA-binding domains"/>
    <property type="match status" value="1"/>
</dbReference>
<dbReference type="PANTHER" id="PTHR33516">
    <property type="entry name" value="LEXA REPRESSOR"/>
    <property type="match status" value="1"/>
</dbReference>
<proteinExistence type="predicted"/>
<dbReference type="Gene3D" id="2.10.109.10">
    <property type="entry name" value="Umud Fragment, subunit A"/>
    <property type="match status" value="1"/>
</dbReference>
<dbReference type="SUPFAM" id="SSF51306">
    <property type="entry name" value="LexA/Signal peptidase"/>
    <property type="match status" value="1"/>
</dbReference>
<dbReference type="RefSeq" id="WP_154488346.1">
    <property type="nucleotide sequence ID" value="NZ_VULN01000010.1"/>
</dbReference>
<dbReference type="OrthoDB" id="2475196at2"/>